<dbReference type="EMBL" id="KV453843">
    <property type="protein sequence ID" value="ODV89206.1"/>
    <property type="molecule type" value="Genomic_DNA"/>
</dbReference>
<dbReference type="PANTHER" id="PTHR10071:SF335">
    <property type="entry name" value="IRON-SENSING TRANSCRIPTIONAL REPRESSOR-RELATED"/>
    <property type="match status" value="1"/>
</dbReference>
<keyword evidence="7" id="KW-0539">Nucleus</keyword>
<dbReference type="Pfam" id="PF00320">
    <property type="entry name" value="GATA"/>
    <property type="match status" value="1"/>
</dbReference>
<dbReference type="GO" id="GO:0000978">
    <property type="term" value="F:RNA polymerase II cis-regulatory region sequence-specific DNA binding"/>
    <property type="evidence" value="ECO:0007669"/>
    <property type="project" value="TreeGrafter"/>
</dbReference>
<dbReference type="GO" id="GO:0005634">
    <property type="term" value="C:nucleus"/>
    <property type="evidence" value="ECO:0007669"/>
    <property type="project" value="UniProtKB-SubCell"/>
</dbReference>
<dbReference type="Gene3D" id="3.30.50.10">
    <property type="entry name" value="Erythroid Transcription Factor GATA-1, subunit A"/>
    <property type="match status" value="1"/>
</dbReference>
<evidence type="ECO:0000256" key="1">
    <source>
        <dbReference type="ARBA" id="ARBA00004123"/>
    </source>
</evidence>
<dbReference type="PANTHER" id="PTHR10071">
    <property type="entry name" value="TRANSCRIPTION FACTOR GATA FAMILY MEMBER"/>
    <property type="match status" value="1"/>
</dbReference>
<comment type="subcellular location">
    <subcellularLocation>
        <location evidence="1">Nucleus</location>
    </subcellularLocation>
</comment>
<dbReference type="InterPro" id="IPR013088">
    <property type="entry name" value="Znf_NHR/GATA"/>
</dbReference>
<keyword evidence="5" id="KW-0805">Transcription regulation</keyword>
<evidence type="ECO:0000256" key="5">
    <source>
        <dbReference type="ARBA" id="ARBA00023015"/>
    </source>
</evidence>
<dbReference type="PRINTS" id="PR00619">
    <property type="entry name" value="GATAZNFINGER"/>
</dbReference>
<keyword evidence="4" id="KW-0862">Zinc</keyword>
<dbReference type="OrthoDB" id="515401at2759"/>
<organism evidence="10 11">
    <name type="scientific">Tortispora caseinolytica NRRL Y-17796</name>
    <dbReference type="NCBI Taxonomy" id="767744"/>
    <lineage>
        <taxon>Eukaryota</taxon>
        <taxon>Fungi</taxon>
        <taxon>Dikarya</taxon>
        <taxon>Ascomycota</taxon>
        <taxon>Saccharomycotina</taxon>
        <taxon>Trigonopsidomycetes</taxon>
        <taxon>Trigonopsidales</taxon>
        <taxon>Trigonopsidaceae</taxon>
        <taxon>Tortispora</taxon>
    </lineage>
</organism>
<accession>A0A1E4TBR8</accession>
<evidence type="ECO:0000256" key="2">
    <source>
        <dbReference type="ARBA" id="ARBA00022723"/>
    </source>
</evidence>
<evidence type="ECO:0000256" key="8">
    <source>
        <dbReference type="PROSITE-ProRule" id="PRU00094"/>
    </source>
</evidence>
<dbReference type="PROSITE" id="PS50114">
    <property type="entry name" value="GATA_ZN_FINGER_2"/>
    <property type="match status" value="1"/>
</dbReference>
<dbReference type="InterPro" id="IPR000679">
    <property type="entry name" value="Znf_GATA"/>
</dbReference>
<dbReference type="GO" id="GO:0000981">
    <property type="term" value="F:DNA-binding transcription factor activity, RNA polymerase II-specific"/>
    <property type="evidence" value="ECO:0007669"/>
    <property type="project" value="TreeGrafter"/>
</dbReference>
<keyword evidence="2" id="KW-0479">Metal-binding</keyword>
<dbReference type="GO" id="GO:0008270">
    <property type="term" value="F:zinc ion binding"/>
    <property type="evidence" value="ECO:0007669"/>
    <property type="project" value="UniProtKB-KW"/>
</dbReference>
<protein>
    <recommendedName>
        <fullName evidence="9">GATA-type domain-containing protein</fullName>
    </recommendedName>
</protein>
<name>A0A1E4TBR8_9ASCO</name>
<reference evidence="11" key="1">
    <citation type="submission" date="2016-02" db="EMBL/GenBank/DDBJ databases">
        <title>Comparative genomics of biotechnologically important yeasts.</title>
        <authorList>
            <consortium name="DOE Joint Genome Institute"/>
            <person name="Riley R."/>
            <person name="Haridas S."/>
            <person name="Wolfe K.H."/>
            <person name="Lopes M.R."/>
            <person name="Hittinger C.T."/>
            <person name="Goker M."/>
            <person name="Salamov A."/>
            <person name="Wisecaver J."/>
            <person name="Long T.M."/>
            <person name="Aerts A.L."/>
            <person name="Barry K."/>
            <person name="Choi C."/>
            <person name="Clum A."/>
            <person name="Coughlan A.Y."/>
            <person name="Deshpande S."/>
            <person name="Douglass A.P."/>
            <person name="Hanson S.J."/>
            <person name="Klenk H.-P."/>
            <person name="Labutti K."/>
            <person name="Lapidus A."/>
            <person name="Lindquist E."/>
            <person name="Lipzen A."/>
            <person name="Meier-Kolthoff J.P."/>
            <person name="Ohm R.A."/>
            <person name="Otillar R.P."/>
            <person name="Pangilinan J."/>
            <person name="Peng Y."/>
            <person name="Rokas A."/>
            <person name="Rosa C.A."/>
            <person name="Scheuner C."/>
            <person name="Sibirny A.A."/>
            <person name="Slot J.C."/>
            <person name="Stielow J.B."/>
            <person name="Sun H."/>
            <person name="Kurtzman C.P."/>
            <person name="Blackwell M."/>
            <person name="Jeffries T.W."/>
            <person name="Grigoriev I.V."/>
        </authorList>
    </citation>
    <scope>NUCLEOTIDE SEQUENCE [LARGE SCALE GENOMIC DNA]</scope>
    <source>
        <strain evidence="11">NRRL Y-17796</strain>
    </source>
</reference>
<evidence type="ECO:0000256" key="4">
    <source>
        <dbReference type="ARBA" id="ARBA00022833"/>
    </source>
</evidence>
<dbReference type="AlphaFoldDB" id="A0A1E4TBR8"/>
<dbReference type="SMART" id="SM00401">
    <property type="entry name" value="ZnF_GATA"/>
    <property type="match status" value="1"/>
</dbReference>
<dbReference type="SUPFAM" id="SSF57716">
    <property type="entry name" value="Glucocorticoid receptor-like (DNA-binding domain)"/>
    <property type="match status" value="1"/>
</dbReference>
<feature type="domain" description="GATA-type" evidence="9">
    <location>
        <begin position="1"/>
        <end position="52"/>
    </location>
</feature>
<evidence type="ECO:0000256" key="6">
    <source>
        <dbReference type="ARBA" id="ARBA00023163"/>
    </source>
</evidence>
<dbReference type="GO" id="GO:0000122">
    <property type="term" value="P:negative regulation of transcription by RNA polymerase II"/>
    <property type="evidence" value="ECO:0007669"/>
    <property type="project" value="TreeGrafter"/>
</dbReference>
<dbReference type="Proteomes" id="UP000095023">
    <property type="component" value="Unassembled WGS sequence"/>
</dbReference>
<evidence type="ECO:0000256" key="3">
    <source>
        <dbReference type="ARBA" id="ARBA00022771"/>
    </source>
</evidence>
<evidence type="ECO:0000256" key="7">
    <source>
        <dbReference type="ARBA" id="ARBA00023242"/>
    </source>
</evidence>
<dbReference type="PROSITE" id="PS00344">
    <property type="entry name" value="GATA_ZN_FINGER_1"/>
    <property type="match status" value="1"/>
</dbReference>
<sequence>MVVSCQNCGTTVTPLWRRSAEGGTICNACGLYYKLHGVYRPKAMNKSMIKRRKRLE</sequence>
<proteinExistence type="predicted"/>
<dbReference type="GO" id="GO:0045944">
    <property type="term" value="P:positive regulation of transcription by RNA polymerase II"/>
    <property type="evidence" value="ECO:0007669"/>
    <property type="project" value="TreeGrafter"/>
</dbReference>
<dbReference type="InterPro" id="IPR039355">
    <property type="entry name" value="Transcription_factor_GATA"/>
</dbReference>
<dbReference type="FunFam" id="3.30.50.10:FF:000007">
    <property type="entry name" value="Nitrogen regulatory AreA, N-terminal"/>
    <property type="match status" value="1"/>
</dbReference>
<dbReference type="CDD" id="cd00202">
    <property type="entry name" value="ZnF_GATA"/>
    <property type="match status" value="1"/>
</dbReference>
<evidence type="ECO:0000313" key="11">
    <source>
        <dbReference type="Proteomes" id="UP000095023"/>
    </source>
</evidence>
<gene>
    <name evidence="10" type="ORF">CANCADRAFT_28045</name>
</gene>
<evidence type="ECO:0000259" key="9">
    <source>
        <dbReference type="PROSITE" id="PS50114"/>
    </source>
</evidence>
<keyword evidence="11" id="KW-1185">Reference proteome</keyword>
<feature type="non-terminal residue" evidence="10">
    <location>
        <position position="56"/>
    </location>
</feature>
<keyword evidence="3 8" id="KW-0863">Zinc-finger</keyword>
<evidence type="ECO:0000313" key="10">
    <source>
        <dbReference type="EMBL" id="ODV89206.1"/>
    </source>
</evidence>
<keyword evidence="6" id="KW-0804">Transcription</keyword>